<dbReference type="PIRSF" id="PIRSF000714">
    <property type="entry name" value="HIT"/>
    <property type="match status" value="1"/>
</dbReference>
<evidence type="ECO:0000259" key="2">
    <source>
        <dbReference type="PROSITE" id="PS51084"/>
    </source>
</evidence>
<dbReference type="OrthoDB" id="9799145at2"/>
<dbReference type="Proteomes" id="UP000318825">
    <property type="component" value="Unassembled WGS sequence"/>
</dbReference>
<reference evidence="3 4" key="1">
    <citation type="submission" date="2019-06" db="EMBL/GenBank/DDBJ databases">
        <title>Whole genome shotgun sequence of Nitrobacter winogradskyi NBRC 14297.</title>
        <authorList>
            <person name="Hosoyama A."/>
            <person name="Uohara A."/>
            <person name="Ohji S."/>
            <person name="Ichikawa N."/>
        </authorList>
    </citation>
    <scope>NUCLEOTIDE SEQUENCE [LARGE SCALE GENOMIC DNA]</scope>
    <source>
        <strain evidence="3 4">NBRC 14297</strain>
    </source>
</reference>
<dbReference type="SUPFAM" id="SSF54197">
    <property type="entry name" value="HIT-like"/>
    <property type="match status" value="1"/>
</dbReference>
<dbReference type="Gene3D" id="3.30.428.10">
    <property type="entry name" value="HIT-like"/>
    <property type="match status" value="1"/>
</dbReference>
<evidence type="ECO:0000256" key="1">
    <source>
        <dbReference type="PROSITE-ProRule" id="PRU00464"/>
    </source>
</evidence>
<feature type="domain" description="HIT" evidence="2">
    <location>
        <begin position="37"/>
        <end position="106"/>
    </location>
</feature>
<sequence length="138" mass="15089">MSETWSLHPQLDNDTVGIGDLPLSRLLLSKDATYPWLILAPRRAGAIEIIDLDHDDRSRLMTEIARASEVLKGITGCDKLNVAALGNQVPQLHVHVIARRISDAAWPAPVWGAAPAREYDPAELETLIEAIRRGIGLG</sequence>
<evidence type="ECO:0000313" key="4">
    <source>
        <dbReference type="Proteomes" id="UP000318825"/>
    </source>
</evidence>
<proteinExistence type="predicted"/>
<comment type="caution">
    <text evidence="1">Lacks conserved residue(s) required for the propagation of feature annotation.</text>
</comment>
<dbReference type="PROSITE" id="PS51084">
    <property type="entry name" value="HIT_2"/>
    <property type="match status" value="1"/>
</dbReference>
<dbReference type="RefSeq" id="WP_141382704.1">
    <property type="nucleotide sequence ID" value="NZ_BJNF01000020.1"/>
</dbReference>
<accession>A0A4Y3WAS3</accession>
<comment type="caution">
    <text evidence="3">The sequence shown here is derived from an EMBL/GenBank/DDBJ whole genome shotgun (WGS) entry which is preliminary data.</text>
</comment>
<dbReference type="InterPro" id="IPR036265">
    <property type="entry name" value="HIT-like_sf"/>
</dbReference>
<dbReference type="Pfam" id="PF01230">
    <property type="entry name" value="HIT"/>
    <property type="match status" value="1"/>
</dbReference>
<gene>
    <name evidence="3" type="ORF">NWI01_08510</name>
</gene>
<organism evidence="3 4">
    <name type="scientific">Nitrobacter winogradskyi</name>
    <name type="common">Nitrobacter agilis</name>
    <dbReference type="NCBI Taxonomy" id="913"/>
    <lineage>
        <taxon>Bacteria</taxon>
        <taxon>Pseudomonadati</taxon>
        <taxon>Pseudomonadota</taxon>
        <taxon>Alphaproteobacteria</taxon>
        <taxon>Hyphomicrobiales</taxon>
        <taxon>Nitrobacteraceae</taxon>
        <taxon>Nitrobacter</taxon>
    </lineage>
</organism>
<dbReference type="AlphaFoldDB" id="A0A4Y3WAS3"/>
<dbReference type="InterPro" id="IPR026026">
    <property type="entry name" value="HIT_Hint"/>
</dbReference>
<dbReference type="InterPro" id="IPR011146">
    <property type="entry name" value="HIT-like"/>
</dbReference>
<protein>
    <submittedName>
        <fullName evidence="3">HIT family protein</fullName>
    </submittedName>
</protein>
<dbReference type="GO" id="GO:0003824">
    <property type="term" value="F:catalytic activity"/>
    <property type="evidence" value="ECO:0007669"/>
    <property type="project" value="InterPro"/>
</dbReference>
<name>A0A4Y3WAS3_NITWI</name>
<dbReference type="EMBL" id="BJNF01000020">
    <property type="protein sequence ID" value="GEC14959.1"/>
    <property type="molecule type" value="Genomic_DNA"/>
</dbReference>
<evidence type="ECO:0000313" key="3">
    <source>
        <dbReference type="EMBL" id="GEC14959.1"/>
    </source>
</evidence>